<dbReference type="SUPFAM" id="SSF53756">
    <property type="entry name" value="UDP-Glycosyltransferase/glycogen phosphorylase"/>
    <property type="match status" value="1"/>
</dbReference>
<dbReference type="GO" id="GO:0016740">
    <property type="term" value="F:transferase activity"/>
    <property type="evidence" value="ECO:0007669"/>
    <property type="project" value="UniProtKB-KW"/>
</dbReference>
<feature type="domain" description="Glycosyl transferase family 1" evidence="2">
    <location>
        <begin position="278"/>
        <end position="343"/>
    </location>
</feature>
<proteinExistence type="predicted"/>
<dbReference type="Gene3D" id="3.40.50.2000">
    <property type="entry name" value="Glycogen Phosphorylase B"/>
    <property type="match status" value="1"/>
</dbReference>
<gene>
    <name evidence="3" type="ORF">UFOVP692_50</name>
</gene>
<keyword evidence="3" id="KW-0808">Transferase</keyword>
<dbReference type="InterPro" id="IPR001296">
    <property type="entry name" value="Glyco_trans_1"/>
</dbReference>
<dbReference type="EMBL" id="LR796658">
    <property type="protein sequence ID" value="CAB4157881.1"/>
    <property type="molecule type" value="Genomic_DNA"/>
</dbReference>
<dbReference type="PANTHER" id="PTHR12526">
    <property type="entry name" value="GLYCOSYLTRANSFERASE"/>
    <property type="match status" value="1"/>
</dbReference>
<organism evidence="3">
    <name type="scientific">uncultured Caudovirales phage</name>
    <dbReference type="NCBI Taxonomy" id="2100421"/>
    <lineage>
        <taxon>Viruses</taxon>
        <taxon>Duplodnaviria</taxon>
        <taxon>Heunggongvirae</taxon>
        <taxon>Uroviricota</taxon>
        <taxon>Caudoviricetes</taxon>
        <taxon>Peduoviridae</taxon>
        <taxon>Maltschvirus</taxon>
        <taxon>Maltschvirus maltsch</taxon>
    </lineage>
</organism>
<evidence type="ECO:0000313" key="3">
    <source>
        <dbReference type="EMBL" id="CAB4157881.1"/>
    </source>
</evidence>
<dbReference type="Pfam" id="PF00534">
    <property type="entry name" value="Glycos_transf_1"/>
    <property type="match status" value="1"/>
</dbReference>
<evidence type="ECO:0000259" key="2">
    <source>
        <dbReference type="Pfam" id="PF00534"/>
    </source>
</evidence>
<protein>
    <submittedName>
        <fullName evidence="3">Glycosyl transferase, family 1</fullName>
    </submittedName>
</protein>
<dbReference type="CDD" id="cd03801">
    <property type="entry name" value="GT4_PimA-like"/>
    <property type="match status" value="1"/>
</dbReference>
<evidence type="ECO:0000256" key="1">
    <source>
        <dbReference type="SAM" id="MobiDB-lite"/>
    </source>
</evidence>
<name>A0A6J5NK98_9CAUD</name>
<sequence length="402" mass="44910">MNPTKSKNPANREQFNGTVSLYSNSPDQPTGYGQQARYLVDRLKRHGFDVAALSNYGLEGIKRELDTPYGKIPHFARGMDLYSNDSAPIDHKNFAAGRNQKDVMITLYDVWVLTAKLFDTFPILAWTPLDHVTLPPRVETFLRKENVTPVAMAPHGVRQMEEKGIACRYAPHGIDTKVFKPTFEIEGQSVEEHMGTKDRFVVGMVAANKSSGLVHRKAFSENLLAFSMFKKKCPDAMLYLHTDPIAQGVGWNLLSLLQSLGIEKDDVAFPHAQSYKYGIKQETLAGYYTGMDVMLATSYGEGFGIPSVEAQSCGTRIIGSNWAATKDLVSEDSFLVDGQPQWDSGQDAWWQIPNVPSIVAALEEAYKLGKGRSQVSIDFASDFDVDKVWTKYWLPIMRDTFA</sequence>
<dbReference type="PANTHER" id="PTHR12526:SF630">
    <property type="entry name" value="GLYCOSYLTRANSFERASE"/>
    <property type="match status" value="1"/>
</dbReference>
<reference evidence="3" key="1">
    <citation type="submission" date="2020-04" db="EMBL/GenBank/DDBJ databases">
        <authorList>
            <person name="Chiriac C."/>
            <person name="Salcher M."/>
            <person name="Ghai R."/>
            <person name="Kavagutti S V."/>
        </authorList>
    </citation>
    <scope>NUCLEOTIDE SEQUENCE</scope>
</reference>
<accession>A0A6J5NK98</accession>
<feature type="region of interest" description="Disordered" evidence="1">
    <location>
        <begin position="1"/>
        <end position="30"/>
    </location>
</feature>